<evidence type="ECO:0000256" key="2">
    <source>
        <dbReference type="SAM" id="MobiDB-lite"/>
    </source>
</evidence>
<dbReference type="EMBL" id="BDGG01000002">
    <property type="protein sequence ID" value="GAU92782.1"/>
    <property type="molecule type" value="Genomic_DNA"/>
</dbReference>
<dbReference type="PANTHER" id="PTHR11909">
    <property type="entry name" value="CASEIN KINASE-RELATED"/>
    <property type="match status" value="1"/>
</dbReference>
<feature type="compositionally biased region" description="Polar residues" evidence="2">
    <location>
        <begin position="615"/>
        <end position="631"/>
    </location>
</feature>
<gene>
    <name evidence="4" type="primary">RvY_04821</name>
    <name evidence="4" type="synonym">RvY_04821.1</name>
    <name evidence="4" type="ORF">RvY_04821-1</name>
</gene>
<feature type="compositionally biased region" description="Polar residues" evidence="2">
    <location>
        <begin position="489"/>
        <end position="498"/>
    </location>
</feature>
<feature type="compositionally biased region" description="Low complexity" evidence="2">
    <location>
        <begin position="599"/>
        <end position="614"/>
    </location>
</feature>
<dbReference type="GO" id="GO:0004674">
    <property type="term" value="F:protein serine/threonine kinase activity"/>
    <property type="evidence" value="ECO:0007669"/>
    <property type="project" value="UniProtKB-EC"/>
</dbReference>
<feature type="region of interest" description="Disordered" evidence="2">
    <location>
        <begin position="463"/>
        <end position="631"/>
    </location>
</feature>
<dbReference type="OrthoDB" id="10066189at2759"/>
<comment type="caution">
    <text evidence="4">The sequence shown here is derived from an EMBL/GenBank/DDBJ whole genome shotgun (WGS) entry which is preliminary data.</text>
</comment>
<feature type="compositionally biased region" description="Basic and acidic residues" evidence="2">
    <location>
        <begin position="567"/>
        <end position="583"/>
    </location>
</feature>
<dbReference type="GO" id="GO:0005524">
    <property type="term" value="F:ATP binding"/>
    <property type="evidence" value="ECO:0007669"/>
    <property type="project" value="InterPro"/>
</dbReference>
<feature type="region of interest" description="Disordered" evidence="2">
    <location>
        <begin position="771"/>
        <end position="832"/>
    </location>
</feature>
<organism evidence="4 5">
    <name type="scientific">Ramazzottius varieornatus</name>
    <name type="common">Water bear</name>
    <name type="synonym">Tardigrade</name>
    <dbReference type="NCBI Taxonomy" id="947166"/>
    <lineage>
        <taxon>Eukaryota</taxon>
        <taxon>Metazoa</taxon>
        <taxon>Ecdysozoa</taxon>
        <taxon>Tardigrada</taxon>
        <taxon>Eutardigrada</taxon>
        <taxon>Parachela</taxon>
        <taxon>Hypsibioidea</taxon>
        <taxon>Ramazzottiidae</taxon>
        <taxon>Ramazzottius</taxon>
    </lineage>
</organism>
<reference evidence="4 5" key="1">
    <citation type="journal article" date="2016" name="Nat. Commun.">
        <title>Extremotolerant tardigrade genome and improved radiotolerance of human cultured cells by tardigrade-unique protein.</title>
        <authorList>
            <person name="Hashimoto T."/>
            <person name="Horikawa D.D."/>
            <person name="Saito Y."/>
            <person name="Kuwahara H."/>
            <person name="Kozuka-Hata H."/>
            <person name="Shin-I T."/>
            <person name="Minakuchi Y."/>
            <person name="Ohishi K."/>
            <person name="Motoyama A."/>
            <person name="Aizu T."/>
            <person name="Enomoto A."/>
            <person name="Kondo K."/>
            <person name="Tanaka S."/>
            <person name="Hara Y."/>
            <person name="Koshikawa S."/>
            <person name="Sagara H."/>
            <person name="Miura T."/>
            <person name="Yokobori S."/>
            <person name="Miyagawa K."/>
            <person name="Suzuki Y."/>
            <person name="Kubo T."/>
            <person name="Oyama M."/>
            <person name="Kohara Y."/>
            <person name="Fujiyama A."/>
            <person name="Arakawa K."/>
            <person name="Katayama T."/>
            <person name="Toyoda A."/>
            <person name="Kunieda T."/>
        </authorList>
    </citation>
    <scope>NUCLEOTIDE SEQUENCE [LARGE SCALE GENOMIC DNA]</scope>
    <source>
        <strain evidence="4 5">YOKOZUNA-1</strain>
    </source>
</reference>
<dbReference type="PROSITE" id="PS00108">
    <property type="entry name" value="PROTEIN_KINASE_ST"/>
    <property type="match status" value="1"/>
</dbReference>
<dbReference type="PROSITE" id="PS50011">
    <property type="entry name" value="PROTEIN_KINASE_DOM"/>
    <property type="match status" value="1"/>
</dbReference>
<feature type="region of interest" description="Disordered" evidence="2">
    <location>
        <begin position="644"/>
        <end position="678"/>
    </location>
</feature>
<accession>A0A1D1UYJ7</accession>
<dbReference type="CDD" id="cd14016">
    <property type="entry name" value="STKc_CK1"/>
    <property type="match status" value="1"/>
</dbReference>
<evidence type="ECO:0000259" key="3">
    <source>
        <dbReference type="PROSITE" id="PS50011"/>
    </source>
</evidence>
<dbReference type="EC" id="2.7.11.1" evidence="1"/>
<protein>
    <recommendedName>
        <fullName evidence="1">non-specific serine/threonine protein kinase</fullName>
        <ecNumber evidence="1">2.7.11.1</ecNumber>
    </recommendedName>
</protein>
<dbReference type="Pfam" id="PF00069">
    <property type="entry name" value="Pkinase"/>
    <property type="match status" value="1"/>
</dbReference>
<dbReference type="InterPro" id="IPR050235">
    <property type="entry name" value="CK1_Ser-Thr_kinase"/>
</dbReference>
<name>A0A1D1UYJ7_RAMVA</name>
<dbReference type="Gene3D" id="1.10.510.10">
    <property type="entry name" value="Transferase(Phosphotransferase) domain 1"/>
    <property type="match status" value="1"/>
</dbReference>
<feature type="region of interest" description="Disordered" evidence="2">
    <location>
        <begin position="23"/>
        <end position="47"/>
    </location>
</feature>
<dbReference type="Proteomes" id="UP000186922">
    <property type="component" value="Unassembled WGS sequence"/>
</dbReference>
<dbReference type="SMART" id="SM00220">
    <property type="entry name" value="S_TKc"/>
    <property type="match status" value="1"/>
</dbReference>
<evidence type="ECO:0000313" key="5">
    <source>
        <dbReference type="Proteomes" id="UP000186922"/>
    </source>
</evidence>
<dbReference type="InterPro" id="IPR011009">
    <property type="entry name" value="Kinase-like_dom_sf"/>
</dbReference>
<evidence type="ECO:0000313" key="4">
    <source>
        <dbReference type="EMBL" id="GAU92782.1"/>
    </source>
</evidence>
<evidence type="ECO:0000256" key="1">
    <source>
        <dbReference type="ARBA" id="ARBA00012513"/>
    </source>
</evidence>
<dbReference type="SUPFAM" id="SSF56112">
    <property type="entry name" value="Protein kinase-like (PK-like)"/>
    <property type="match status" value="1"/>
</dbReference>
<keyword evidence="5" id="KW-1185">Reference proteome</keyword>
<dbReference type="STRING" id="947166.A0A1D1UYJ7"/>
<dbReference type="InterPro" id="IPR000719">
    <property type="entry name" value="Prot_kinase_dom"/>
</dbReference>
<feature type="compositionally biased region" description="Polar residues" evidence="2">
    <location>
        <begin position="516"/>
        <end position="532"/>
    </location>
</feature>
<feature type="domain" description="Protein kinase" evidence="3">
    <location>
        <begin position="117"/>
        <end position="391"/>
    </location>
</feature>
<proteinExistence type="predicted"/>
<sequence length="832" mass="90912">MSVTSRTNRDRLITPRNGNVWGNGSLAINGNPFGKSSPRDPRSLSSGRKFGWRTLKEALLSGTFQNWKSGNNLTAQYGEPDAGLWSELHRPAPIKMQIPLEKDTTDKLFGQHVGIWFVIGEPFAKGGFGEVRFGYHKSMSAKKFAVKVESVNHQGVRHLSTEYSIYTVLGDAPGIPRCYYYGLCGIAHNALVMDLLGPSLDDVFEAMKRRFTMRTVLLIALQTLERLQYLHAKGVVHGDVKGENFLVGLSNEGLENVIYIVDFGLSQVLRDHSKGTLLYNENTVVCPAGTPRYMSISAHSGNALSFRDDLESLAYVLVYFIKGRLPWQGIHEKDASKKSALIKSRKSGVTVEDICSGCPIECTEFLRYARGMRFAEEPNYVYLKNLFREALDRHASGNDSGMGEEIVPAVGGFDWLGKSFAVRKEPATHPILPRAEFQKKISVPALTPTDKLQLLHQRSSAVAFSARPSSQVRKKRSDGENSAMRNKPSLGQTQTTLAQPRPNETPLKPQVAAQRFQGSKQSSARTNQPLADQQQLQHQQGTPRITKNSEDMSWNEVAKSVGNLSSVEEKHTPPERRSEKAAETPRIVFPPTPERTRKSSPGVSVPPQSSLLSVRTPSATKSVSSPLSKSTKNLFTYLEEELAKAPASTAKSISPLSSDNDSSDDEKDPGKPASQTGLLTLTVASSTDGDWSHVAHAPLKMSPVPLPEAKDFSIDLSQKKTVEDGAMLPKPKLPIPIQVQPSSRTALNGMTVTVSTPKGTTKVGPLRALLPKGMKGEPGPKKTQPTIQINEHKSPASSPVPPNVSGGVDPKNLHRISTYGKLNPRNLASSSI</sequence>
<dbReference type="AlphaFoldDB" id="A0A1D1UYJ7"/>
<dbReference type="InterPro" id="IPR008271">
    <property type="entry name" value="Ser/Thr_kinase_AS"/>
</dbReference>